<dbReference type="SUPFAM" id="SSF53335">
    <property type="entry name" value="S-adenosyl-L-methionine-dependent methyltransferases"/>
    <property type="match status" value="1"/>
</dbReference>
<dbReference type="InterPro" id="IPR029063">
    <property type="entry name" value="SAM-dependent_MTases_sf"/>
</dbReference>
<keyword evidence="1" id="KW-0808">Transferase</keyword>
<dbReference type="InterPro" id="IPR007536">
    <property type="entry name" value="16SrRNA_methylTrfase_J"/>
</dbReference>
<dbReference type="EMBL" id="SIJB01000047">
    <property type="protein sequence ID" value="NBI30952.1"/>
    <property type="molecule type" value="Genomic_DNA"/>
</dbReference>
<dbReference type="AlphaFoldDB" id="A0A6N9Q7X8"/>
<protein>
    <submittedName>
        <fullName evidence="1">SAM-dependent methyltransferase</fullName>
    </submittedName>
</protein>
<organism evidence="1 2">
    <name type="scientific">Chengkuizengella marina</name>
    <dbReference type="NCBI Taxonomy" id="2507566"/>
    <lineage>
        <taxon>Bacteria</taxon>
        <taxon>Bacillati</taxon>
        <taxon>Bacillota</taxon>
        <taxon>Bacilli</taxon>
        <taxon>Bacillales</taxon>
        <taxon>Paenibacillaceae</taxon>
        <taxon>Chengkuizengella</taxon>
    </lineage>
</organism>
<dbReference type="Gene3D" id="3.40.50.150">
    <property type="entry name" value="Vaccinia Virus protein VP39"/>
    <property type="match status" value="1"/>
</dbReference>
<gene>
    <name evidence="1" type="ORF">ERL59_18535</name>
</gene>
<dbReference type="Pfam" id="PF04445">
    <property type="entry name" value="SAM_MT"/>
    <property type="match status" value="1"/>
</dbReference>
<sequence length="259" mass="29587">MIISTSYDASIDIIEKSRVFAKELNATWVPRKKNSITKIKKMYNNQPLLIVSQIELKYYGENNTDSPLFFHPSSSYFRIKRLIKGEHDPLIKYSGVKPGDIVLDCTAGLASDSIVFSYVTGSSGKVISLESEKILYTLVREGLHSYESELVTVNDAMRRIKVKHTDHESELIHLEDNSIDIIYFDPMFRIPIQESSSFKPMRGIVNSSQISLKSIEEARRVARRTIVIKENKDSPEFERLGFNTIHTSYSQIAYGVIRI</sequence>
<keyword evidence="2" id="KW-1185">Reference proteome</keyword>
<name>A0A6N9Q7X8_9BACL</name>
<reference evidence="1 2" key="1">
    <citation type="submission" date="2019-01" db="EMBL/GenBank/DDBJ databases">
        <title>Chengkuizengella sp. nov., isolated from deep-sea sediment of East Pacific Ocean.</title>
        <authorList>
            <person name="Yang J."/>
            <person name="Lai Q."/>
            <person name="Shao Z."/>
        </authorList>
    </citation>
    <scope>NUCLEOTIDE SEQUENCE [LARGE SCALE GENOMIC DNA]</scope>
    <source>
        <strain evidence="1 2">YPA3-1-1</strain>
    </source>
</reference>
<proteinExistence type="predicted"/>
<comment type="caution">
    <text evidence="1">The sequence shown here is derived from an EMBL/GenBank/DDBJ whole genome shotgun (WGS) entry which is preliminary data.</text>
</comment>
<keyword evidence="1" id="KW-0489">Methyltransferase</keyword>
<dbReference type="RefSeq" id="WP_160647760.1">
    <property type="nucleotide sequence ID" value="NZ_SIJB01000047.1"/>
</dbReference>
<evidence type="ECO:0000313" key="1">
    <source>
        <dbReference type="EMBL" id="NBI30952.1"/>
    </source>
</evidence>
<dbReference type="Proteomes" id="UP000448943">
    <property type="component" value="Unassembled WGS sequence"/>
</dbReference>
<accession>A0A6N9Q7X8</accession>
<dbReference type="GO" id="GO:0008990">
    <property type="term" value="F:rRNA (guanine-N2-)-methyltransferase activity"/>
    <property type="evidence" value="ECO:0007669"/>
    <property type="project" value="InterPro"/>
</dbReference>
<dbReference type="PANTHER" id="PTHR36112:SF1">
    <property type="entry name" value="RIBOSOMAL RNA SMALL SUBUNIT METHYLTRANSFERASE J"/>
    <property type="match status" value="1"/>
</dbReference>
<dbReference type="PANTHER" id="PTHR36112">
    <property type="entry name" value="RIBOSOMAL RNA SMALL SUBUNIT METHYLTRANSFERASE J"/>
    <property type="match status" value="1"/>
</dbReference>
<dbReference type="OrthoDB" id="1653798at2"/>
<evidence type="ECO:0000313" key="2">
    <source>
        <dbReference type="Proteomes" id="UP000448943"/>
    </source>
</evidence>